<dbReference type="EMBL" id="CALTRL010005826">
    <property type="protein sequence ID" value="CAH7686965.1"/>
    <property type="molecule type" value="Genomic_DNA"/>
</dbReference>
<evidence type="ECO:0000256" key="1">
    <source>
        <dbReference type="SAM" id="MobiDB-lite"/>
    </source>
</evidence>
<reference evidence="3" key="1">
    <citation type="submission" date="2022-06" db="EMBL/GenBank/DDBJ databases">
        <authorList>
            <consortium name="SYNGENTA / RWTH Aachen University"/>
        </authorList>
    </citation>
    <scope>NUCLEOTIDE SEQUENCE</scope>
</reference>
<dbReference type="Pfam" id="PF02141">
    <property type="entry name" value="DENN"/>
    <property type="match status" value="1"/>
</dbReference>
<organism evidence="3 4">
    <name type="scientific">Phakopsora pachyrhizi</name>
    <name type="common">Asian soybean rust disease fungus</name>
    <dbReference type="NCBI Taxonomy" id="170000"/>
    <lineage>
        <taxon>Eukaryota</taxon>
        <taxon>Fungi</taxon>
        <taxon>Dikarya</taxon>
        <taxon>Basidiomycota</taxon>
        <taxon>Pucciniomycotina</taxon>
        <taxon>Pucciniomycetes</taxon>
        <taxon>Pucciniales</taxon>
        <taxon>Phakopsoraceae</taxon>
        <taxon>Phakopsora</taxon>
    </lineage>
</organism>
<feature type="compositionally biased region" description="Acidic residues" evidence="1">
    <location>
        <begin position="1006"/>
        <end position="1015"/>
    </location>
</feature>
<evidence type="ECO:0000313" key="4">
    <source>
        <dbReference type="Proteomes" id="UP001153365"/>
    </source>
</evidence>
<feature type="non-terminal residue" evidence="3">
    <location>
        <position position="1038"/>
    </location>
</feature>
<protein>
    <submittedName>
        <fullName evidence="3">Expressed protein</fullName>
    </submittedName>
</protein>
<feature type="compositionally biased region" description="Polar residues" evidence="1">
    <location>
        <begin position="927"/>
        <end position="937"/>
    </location>
</feature>
<name>A0AAV0BLX3_PHAPC</name>
<dbReference type="InterPro" id="IPR043153">
    <property type="entry name" value="DENN_C"/>
</dbReference>
<feature type="compositionally biased region" description="Polar residues" evidence="1">
    <location>
        <begin position="1023"/>
        <end position="1038"/>
    </location>
</feature>
<dbReference type="SMART" id="SM00799">
    <property type="entry name" value="DENN"/>
    <property type="match status" value="1"/>
</dbReference>
<keyword evidence="4" id="KW-1185">Reference proteome</keyword>
<feature type="domain" description="cDENN" evidence="2">
    <location>
        <begin position="303"/>
        <end position="494"/>
    </location>
</feature>
<comment type="caution">
    <text evidence="3">The sequence shown here is derived from an EMBL/GenBank/DDBJ whole genome shotgun (WGS) entry which is preliminary data.</text>
</comment>
<feature type="region of interest" description="Disordered" evidence="1">
    <location>
        <begin position="989"/>
        <end position="1038"/>
    </location>
</feature>
<feature type="region of interest" description="Disordered" evidence="1">
    <location>
        <begin position="879"/>
        <end position="944"/>
    </location>
</feature>
<dbReference type="SUPFAM" id="SSF57997">
    <property type="entry name" value="Tropomyosin"/>
    <property type="match status" value="1"/>
</dbReference>
<proteinExistence type="predicted"/>
<dbReference type="Proteomes" id="UP001153365">
    <property type="component" value="Unassembled WGS sequence"/>
</dbReference>
<dbReference type="InterPro" id="IPR001194">
    <property type="entry name" value="cDENN_dom"/>
</dbReference>
<accession>A0AAV0BLX3</accession>
<feature type="compositionally biased region" description="Low complexity" evidence="1">
    <location>
        <begin position="912"/>
        <end position="926"/>
    </location>
</feature>
<sequence>MLKPLASVYMVCGLPKDPSCWTFGQPDYLPDHLPGALPRFWRPEVLGTTTTGDACLAKRNPDIIRPITSSSQIDPDHLISKHELNQIQAKTMKLCFPREVEVIASTLQPPSTTHCFNFSIPIPSNNNSYYRYDHNSHRYSQLESSVAPQKTYYGACLQVWSHSDLKRTQAIKKILVEGPKSRSVAISKAMKAAAVGKRFQNRISKSIRHSNLTRNSTFSNSASSFNSNDLNFLSNPPQPISNQEMDFGYSSTEHFFSESDLGDFNQNNFSTFATINQDNAPSQLYLDQNEEIDQIVNGNLPLWLGYSLVLISRFPIYDLMVDHLKVNWARFHHSIGQHSQETLKILSFSCARETYDRYSSSPSSIDSTFFVCKVPGKRDLSNPGLEQVDFTMWPIFKSLSMSHIVSIYEVALSPMGRVVFFSNYSQMLNITIESFRTLLELRGWVGMCQSIVHARDVKIYLEDPGPFLLGMNSQLRRVTSGASPEIMMVDIDNDSIHCIKPNPLALTKGQVRMKIEKKLEELLGTFGGTRSVPKEFREAFPAGRFRPLSAVETKGKLRETERILPPPEWNWDQARTIIAFDSVLSKIPRKGLAKILGRKSYRQAAILDPSARHVQEIVRKHTIGFVDRRDILETKIWKLNRRLTFLMAESMEWKSHFESIQNFVNRLSNESQGLKTRLEIERRRQKTLSGVVDQQKTKQAELESRLLGTEQAWMTAQIQLAKAQSIREELERQKEFMVSEMKSIAMGDEESLIEEIIPRVESRIGFSDSSSRNCVSPQPNSLTTKNLDRLSKKVEGNGFDDYSESGDFQSDCQESDCSEFKSGNSNIASKSLSRSAVIETMRSIQERLESALRTAGQLDEEELKSYDVSGADCLMGKRTSRSGVSAESYDSKTISLQRGRRKPTPSTDLHCSISSSINMSPSSFRSPGSNTDLSSHGSDVPKDELMEVTNNGSSLMNNHRAILRSSTVSLLKPGMSIFDDRITKGFDARDFQTSRILEEDSRDSSECEEEKEEEEMHPRYSIISDSQDDTASFVSAED</sequence>
<dbReference type="Gene3D" id="3.40.50.11500">
    <property type="match status" value="1"/>
</dbReference>
<evidence type="ECO:0000259" key="2">
    <source>
        <dbReference type="SMART" id="SM00799"/>
    </source>
</evidence>
<evidence type="ECO:0000313" key="3">
    <source>
        <dbReference type="EMBL" id="CAH7686965.1"/>
    </source>
</evidence>
<feature type="compositionally biased region" description="Basic and acidic residues" evidence="1">
    <location>
        <begin position="989"/>
        <end position="1005"/>
    </location>
</feature>
<gene>
    <name evidence="3" type="ORF">PPACK8108_LOCUS21680</name>
</gene>
<dbReference type="AlphaFoldDB" id="A0AAV0BLX3"/>